<protein>
    <submittedName>
        <fullName evidence="2">RHS repeat-associated protein</fullName>
    </submittedName>
</protein>
<dbReference type="Proteomes" id="UP000295709">
    <property type="component" value="Unassembled WGS sequence"/>
</dbReference>
<dbReference type="Pfam" id="PF20041">
    <property type="entry name" value="DUF6443"/>
    <property type="match status" value="1"/>
</dbReference>
<evidence type="ECO:0000313" key="2">
    <source>
        <dbReference type="EMBL" id="TDX90696.1"/>
    </source>
</evidence>
<dbReference type="InterPro" id="IPR045619">
    <property type="entry name" value="DUF6443"/>
</dbReference>
<reference evidence="2 3" key="1">
    <citation type="submission" date="2019-03" db="EMBL/GenBank/DDBJ databases">
        <title>Genomic Encyclopedia of Archaeal and Bacterial Type Strains, Phase II (KMG-II): from individual species to whole genera.</title>
        <authorList>
            <person name="Goeker M."/>
        </authorList>
    </citation>
    <scope>NUCLEOTIDE SEQUENCE [LARGE SCALE GENOMIC DNA]</scope>
    <source>
        <strain evidence="2 3">DSM 15235</strain>
    </source>
</reference>
<evidence type="ECO:0000313" key="3">
    <source>
        <dbReference type="Proteomes" id="UP000295709"/>
    </source>
</evidence>
<name>A0ABY2FSI0_9FLAO</name>
<dbReference type="PANTHER" id="PTHR32305:SF15">
    <property type="entry name" value="PROTEIN RHSA-RELATED"/>
    <property type="match status" value="1"/>
</dbReference>
<keyword evidence="3" id="KW-1185">Reference proteome</keyword>
<evidence type="ECO:0000259" key="1">
    <source>
        <dbReference type="Pfam" id="PF20041"/>
    </source>
</evidence>
<sequence>MTQQETFSKNLITTTNTNTNMKKHLIKKTVSIFSLLFVGSLFHAQTTSENYVQTRTYLEETATSSISAKQIQTIQYLDGLGRPKQMVNVKASPTGKDVVNHIEYDAFGRQIKDYLPIPQSGTQNGDIYTSPLGNASTIYGSEKIYAEKVLENSPIDRILEQIQVGNDWINKPVNFEYGANIAGEVIKFTTTTIWTNNATNSNLFISNVSASSTNGYYNANTLYKNTIIDEDGNKTIEFKNGEGQVILVRKVLSTTENADTYYVYNEYNQLAFVIPPKAIQFLINDTGIIEGDPFDSTTLTDLCYQYRYDGKNRLVEKKIPGKGWEHMVYDKADRLIFTQDAILRPQGKWLFTKYDQFGRVIYTGIILAAPRPSLQNTANDYIVTDSRSSTGFTKNGMQVYYTNVLFNEIQTLLSVNYYDTYPDLWPGIAAPTSILNQEVLRQPDQSTSVKNTKGLPLATYIKNIEDDNWTKNYNWFDTRGRVIGTYSLNHLGGYTNTESELDFSGVTKKTITYHKRLRTDTEKVITETFTYDNQNRLLVHKHKINNNTEEILAQNTYNELSQLSNKKVGGTNTATPLQSIDYAYNIRGWMTKINDPNNLGENLFGYEMKYINPINTNILANYNGNISEIDWKKNAGADNGILKRYSFSYDKLNRLNMAIFSQPEITVPFNDFYNETAEYDLNGNITHLTRNAPSFYSNNYETIDDLSYDYEGNRLTAVNDGSGNPTGYEGGGGYIEYNSNGSMINMPDKSINDIGYNHLNLPNAFGINNNINKLLYLYGADGTKRRKITHLSKPDGVFLTITEYLDGFHYLTTQGTPDNGDNPLDYAYEQESFINNIIKDQPIPALQFFPTAEGFYDYANNKYIYQYKDHLGNVRVSYQNNGYNHPEVVDNNDYYPFGMSFIRNAEEEQAYFGTASFKNYKYNGKELQETGMYDYGARFYMPDLGRWGVIDPLAEMMRRHSPYNYVFNNPINFVDPDGRSPGGPGDQGDGKTIEIEEVVIYAQKKTRSFWNWAWNGIKKIFPGNQYTSKTNADKYGGLDSYRQWQGSPFYNEGETKMDRIFRLMGNSKNEEMLNFGGGGYNMFGGYGRVANVSRAVNVSGAVKNTPELIFTDISPVKTIVHANNIQVGIIDYAGMASTGVKLEINLAKDMQGMGIGSKIFSTAVEEASVFEANWVKSSRLYPETGMSNNLIQYNNAVQKGLSTTEAAWSTWSGGQAKINGFNNVTVKPMENGIKATFTK</sequence>
<dbReference type="Gene3D" id="2.180.10.10">
    <property type="entry name" value="RHS repeat-associated core"/>
    <property type="match status" value="1"/>
</dbReference>
<comment type="caution">
    <text evidence="2">The sequence shown here is derived from an EMBL/GenBank/DDBJ whole genome shotgun (WGS) entry which is preliminary data.</text>
</comment>
<organism evidence="2 3">
    <name type="scientific">Chryseobacterium daecheongense</name>
    <dbReference type="NCBI Taxonomy" id="192389"/>
    <lineage>
        <taxon>Bacteria</taxon>
        <taxon>Pseudomonadati</taxon>
        <taxon>Bacteroidota</taxon>
        <taxon>Flavobacteriia</taxon>
        <taxon>Flavobacteriales</taxon>
        <taxon>Weeksellaceae</taxon>
        <taxon>Chryseobacterium group</taxon>
        <taxon>Chryseobacterium</taxon>
    </lineage>
</organism>
<dbReference type="NCBIfam" id="TIGR03696">
    <property type="entry name" value="Rhs_assc_core"/>
    <property type="match status" value="1"/>
</dbReference>
<proteinExistence type="predicted"/>
<gene>
    <name evidence="2" type="ORF">BCF50_3262</name>
</gene>
<dbReference type="InterPro" id="IPR050708">
    <property type="entry name" value="T6SS_VgrG/RHS"/>
</dbReference>
<dbReference type="EMBL" id="SOQW01000004">
    <property type="protein sequence ID" value="TDX90696.1"/>
    <property type="molecule type" value="Genomic_DNA"/>
</dbReference>
<feature type="domain" description="DUF6443" evidence="1">
    <location>
        <begin position="54"/>
        <end position="171"/>
    </location>
</feature>
<dbReference type="PANTHER" id="PTHR32305">
    <property type="match status" value="1"/>
</dbReference>
<accession>A0ABY2FSI0</accession>
<dbReference type="InterPro" id="IPR022385">
    <property type="entry name" value="Rhs_assc_core"/>
</dbReference>